<organism evidence="2 3">
    <name type="scientific">Calocera viscosa (strain TUFC12733)</name>
    <dbReference type="NCBI Taxonomy" id="1330018"/>
    <lineage>
        <taxon>Eukaryota</taxon>
        <taxon>Fungi</taxon>
        <taxon>Dikarya</taxon>
        <taxon>Basidiomycota</taxon>
        <taxon>Agaricomycotina</taxon>
        <taxon>Dacrymycetes</taxon>
        <taxon>Dacrymycetales</taxon>
        <taxon>Dacrymycetaceae</taxon>
        <taxon>Calocera</taxon>
    </lineage>
</organism>
<proteinExistence type="predicted"/>
<sequence>MSPASHDQSGIQVSVTPSQSAFFAGETFAVSITFTNTHRISSARPQPRSASAAQSHRRGVHSVSSVPLARPPTSPGSPKTANASTSTFSIAEDATQRKRRGLVGQMGLQNPRVSAVAAEENFSARKKRSTPKSLSVSISPNELMERLVGKSNGSAPSSPDFSLDNVAEMDRKGMIISPSPGTPSRSRDAKLPVHPSHPHARKQSVQDFQAQEVSTPFALSLDPIAENSAVTPATPFAPSPLPSSSSTMESNPRHSRSDARVGHNRRSSLAGSAMDIGLGRPSTLNPPAVPQPRSAFSSTFSPPGTEVLLWAYVQLVGTVELDENVVAHSMMERLRDRLLSSGAIGRGSMDIGSTPSPSTGFLTSFLPQRSPRSPLMRHQRASPSLLSSLPSFGLSSLFSPARLSPFTSPGPNRTEEENLPTLDLQPSVLAVDLTLTPGESRTYTYSLSLPALLPPTFRGKAIRFSYELLVGTSHAPSSVHAAPSSPFFHEPHRKKVMKIPIRMYNSVSVHNPLSCYELLWPAQKDTSVRQGRVDENVLIDKKPREVRRASERKPSAAVYAKQLVQDSVGRNPAPHTEEEEEEVWSCREAVEILTRNSRKGGSDAPFGVVCVCVERTQFHTTSAKMESKWQS</sequence>
<dbReference type="InterPro" id="IPR014848">
    <property type="entry name" value="Rgp1"/>
</dbReference>
<accession>A0A167QE56</accession>
<feature type="compositionally biased region" description="Basic and acidic residues" evidence="1">
    <location>
        <begin position="251"/>
        <end position="261"/>
    </location>
</feature>
<dbReference type="Proteomes" id="UP000076738">
    <property type="component" value="Unassembled WGS sequence"/>
</dbReference>
<evidence type="ECO:0000313" key="3">
    <source>
        <dbReference type="Proteomes" id="UP000076738"/>
    </source>
</evidence>
<feature type="compositionally biased region" description="Low complexity" evidence="1">
    <location>
        <begin position="42"/>
        <end position="54"/>
    </location>
</feature>
<reference evidence="2 3" key="1">
    <citation type="journal article" date="2016" name="Mol. Biol. Evol.">
        <title>Comparative Genomics of Early-Diverging Mushroom-Forming Fungi Provides Insights into the Origins of Lignocellulose Decay Capabilities.</title>
        <authorList>
            <person name="Nagy L.G."/>
            <person name="Riley R."/>
            <person name="Tritt A."/>
            <person name="Adam C."/>
            <person name="Daum C."/>
            <person name="Floudas D."/>
            <person name="Sun H."/>
            <person name="Yadav J.S."/>
            <person name="Pangilinan J."/>
            <person name="Larsson K.H."/>
            <person name="Matsuura K."/>
            <person name="Barry K."/>
            <person name="Labutti K."/>
            <person name="Kuo R."/>
            <person name="Ohm R.A."/>
            <person name="Bhattacharya S.S."/>
            <person name="Shirouzu T."/>
            <person name="Yoshinaga Y."/>
            <person name="Martin F.M."/>
            <person name="Grigoriev I.V."/>
            <person name="Hibbett D.S."/>
        </authorList>
    </citation>
    <scope>NUCLEOTIDE SEQUENCE [LARGE SCALE GENOMIC DNA]</scope>
    <source>
        <strain evidence="2 3">TUFC12733</strain>
    </source>
</reference>
<dbReference type="EMBL" id="KV417271">
    <property type="protein sequence ID" value="KZO99671.1"/>
    <property type="molecule type" value="Genomic_DNA"/>
</dbReference>
<feature type="region of interest" description="Disordered" evidence="1">
    <location>
        <begin position="173"/>
        <end position="211"/>
    </location>
</feature>
<evidence type="ECO:0000313" key="2">
    <source>
        <dbReference type="EMBL" id="KZO99671.1"/>
    </source>
</evidence>
<evidence type="ECO:0000256" key="1">
    <source>
        <dbReference type="SAM" id="MobiDB-lite"/>
    </source>
</evidence>
<dbReference type="STRING" id="1330018.A0A167QE56"/>
<feature type="compositionally biased region" description="Polar residues" evidence="1">
    <location>
        <begin position="76"/>
        <end position="89"/>
    </location>
</feature>
<name>A0A167QE56_CALVF</name>
<gene>
    <name evidence="2" type="ORF">CALVIDRAFT_356598</name>
</gene>
<protein>
    <recommendedName>
        <fullName evidence="4">Rgp1-domain-containing protein</fullName>
    </recommendedName>
</protein>
<feature type="region of interest" description="Disordered" evidence="1">
    <location>
        <begin position="230"/>
        <end position="281"/>
    </location>
</feature>
<dbReference type="Pfam" id="PF08737">
    <property type="entry name" value="Rgp1"/>
    <property type="match status" value="1"/>
</dbReference>
<feature type="region of interest" description="Disordered" evidence="1">
    <location>
        <begin position="39"/>
        <end position="95"/>
    </location>
</feature>
<keyword evidence="3" id="KW-1185">Reference proteome</keyword>
<dbReference type="PANTHER" id="PTHR12507">
    <property type="entry name" value="REDUCED GROWTH PHENOTYPE 1 RGP1, YEAST -RELATED"/>
    <property type="match status" value="1"/>
</dbReference>
<evidence type="ECO:0008006" key="4">
    <source>
        <dbReference type="Google" id="ProtNLM"/>
    </source>
</evidence>
<dbReference type="OrthoDB" id="1918at2759"/>
<dbReference type="AlphaFoldDB" id="A0A167QE56"/>